<evidence type="ECO:0000256" key="8">
    <source>
        <dbReference type="HAMAP-Rule" id="MF_00260"/>
    </source>
</evidence>
<dbReference type="PROSITE" id="PS00533">
    <property type="entry name" value="PORPHOBILINOGEN_DEAM"/>
    <property type="match status" value="1"/>
</dbReference>
<dbReference type="PIRSF" id="PIRSF001438">
    <property type="entry name" value="4pyrrol_synth_OHMeBilane_synth"/>
    <property type="match status" value="1"/>
</dbReference>
<comment type="similarity">
    <text evidence="3 8">Belongs to the HMBS family.</text>
</comment>
<dbReference type="EC" id="2.5.1.61" evidence="8"/>
<dbReference type="Gene3D" id="3.30.160.40">
    <property type="entry name" value="Porphobilinogen deaminase, C-terminal domain"/>
    <property type="match status" value="1"/>
</dbReference>
<dbReference type="PRINTS" id="PR00151">
    <property type="entry name" value="PORPHBDMNASE"/>
</dbReference>
<dbReference type="RefSeq" id="WP_066199319.1">
    <property type="nucleotide sequence ID" value="NZ_CBCSAS010000036.1"/>
</dbReference>
<evidence type="ECO:0000313" key="12">
    <source>
        <dbReference type="EMBL" id="OAR04931.1"/>
    </source>
</evidence>
<comment type="function">
    <text evidence="1 8">Tetrapolymerization of the monopyrrole PBG into the hydroxymethylbilane pre-uroporphyrinogen in several discrete steps.</text>
</comment>
<evidence type="ECO:0000313" key="11">
    <source>
        <dbReference type="EMBL" id="MBT9282901.1"/>
    </source>
</evidence>
<dbReference type="Proteomes" id="UP000243024">
    <property type="component" value="Unassembled WGS sequence"/>
</dbReference>
<reference evidence="11" key="2">
    <citation type="journal article" date="2021" name="Microbiology">
        <title>Metagenomic Analysis of the Microbial Community in the Underground Coal Fire Area (Kemerovo Region, Russia) Revealed Predominance of Thermophilic Members of the Phyla Deinococcus-thermus, Aquificae, and Firmicutes.</title>
        <authorList>
            <person name="Kadnikov V."/>
            <person name="Mardanov A.V."/>
            <person name="Beletsky A.V."/>
            <person name="Karnachuk O.V."/>
            <person name="Ravin N.V."/>
        </authorList>
    </citation>
    <scope>NUCLEOTIDE SEQUENCE</scope>
    <source>
        <strain evidence="11">RBS10-49</strain>
    </source>
</reference>
<dbReference type="FunFam" id="3.40.190.10:FF:000005">
    <property type="entry name" value="Porphobilinogen deaminase"/>
    <property type="match status" value="1"/>
</dbReference>
<comment type="cofactor">
    <cofactor evidence="8">
        <name>dipyrromethane</name>
        <dbReference type="ChEBI" id="CHEBI:60342"/>
    </cofactor>
    <text evidence="8">Binds 1 dipyrromethane group covalently.</text>
</comment>
<dbReference type="Pfam" id="PF01379">
    <property type="entry name" value="Porphobil_deam"/>
    <property type="match status" value="1"/>
</dbReference>
<dbReference type="GO" id="GO:0006782">
    <property type="term" value="P:protoporphyrinogen IX biosynthetic process"/>
    <property type="evidence" value="ECO:0007669"/>
    <property type="project" value="UniProtKB-UniRule"/>
</dbReference>
<evidence type="ECO:0000256" key="2">
    <source>
        <dbReference type="ARBA" id="ARBA00004735"/>
    </source>
</evidence>
<dbReference type="InterPro" id="IPR036803">
    <property type="entry name" value="Porphobilinogen_deaminase_C_sf"/>
</dbReference>
<dbReference type="EMBL" id="JXBB01000008">
    <property type="protein sequence ID" value="OAR04931.1"/>
    <property type="molecule type" value="Genomic_DNA"/>
</dbReference>
<dbReference type="Pfam" id="PF03900">
    <property type="entry name" value="Porphobil_deamC"/>
    <property type="match status" value="1"/>
</dbReference>
<dbReference type="FunFam" id="3.40.190.10:FF:000004">
    <property type="entry name" value="Porphobilinogen deaminase"/>
    <property type="match status" value="1"/>
</dbReference>
<keyword evidence="5 8" id="KW-0808">Transferase</keyword>
<sequence length="316" mass="33508">MPELVLASRKSPLALAQSEGVRALLESRYPALRVRIAPYVTEGDRRLEATLAKIGGKGLFVKELERAMLSGEADFAVHSLKDVPAMLPEGLALVAILARGPVEDVLITRDGRELNALPPGAVVGTSSLRRTVLLRRLRPDLDVRPLRGNVDTRLRRLMAGDFDAIVLARAGVERLGLDVRSVPLDPTAFIPAVGQGALAIEARRGDGAVLRWLEPFDDAPTRRAVEAERAFLARLGGSCQVPLGAYGTVEADGTVTLRGFIAEPDGSGFWSGVLRGPSPDVGTALAERLIAEGAGKTVARFAAGEDDDGSTEGQKA</sequence>
<comment type="miscellaneous">
    <text evidence="8">The porphobilinogen subunits are added to the dipyrromethane group.</text>
</comment>
<keyword evidence="6 8" id="KW-0627">Porphyrin biosynthesis</keyword>
<evidence type="ECO:0000256" key="4">
    <source>
        <dbReference type="ARBA" id="ARBA00011245"/>
    </source>
</evidence>
<dbReference type="PANTHER" id="PTHR11557">
    <property type="entry name" value="PORPHOBILINOGEN DEAMINASE"/>
    <property type="match status" value="1"/>
</dbReference>
<dbReference type="NCBIfam" id="TIGR00212">
    <property type="entry name" value="hemC"/>
    <property type="match status" value="1"/>
</dbReference>
<name>A0A132N9H9_HYDSH</name>
<accession>A0A132N9H9</accession>
<dbReference type="SUPFAM" id="SSF53850">
    <property type="entry name" value="Periplasmic binding protein-like II"/>
    <property type="match status" value="1"/>
</dbReference>
<dbReference type="InterPro" id="IPR022417">
    <property type="entry name" value="Porphobilin_deaminase_N"/>
</dbReference>
<dbReference type="SUPFAM" id="SSF54782">
    <property type="entry name" value="Porphobilinogen deaminase (hydroxymethylbilane synthase), C-terminal domain"/>
    <property type="match status" value="1"/>
</dbReference>
<dbReference type="InterPro" id="IPR022419">
    <property type="entry name" value="Porphobilin_deaminase_cofac_BS"/>
</dbReference>
<organism evidence="12 13">
    <name type="scientific">Hydrogenibacillus schlegelii</name>
    <name type="common">Bacillus schlegelii</name>
    <dbReference type="NCBI Taxonomy" id="1484"/>
    <lineage>
        <taxon>Bacteria</taxon>
        <taxon>Bacillati</taxon>
        <taxon>Bacillota</taxon>
        <taxon>Bacilli</taxon>
        <taxon>Bacillales</taxon>
        <taxon>Bacillales Family X. Incertae Sedis</taxon>
        <taxon>Hydrogenibacillus</taxon>
    </lineage>
</organism>
<evidence type="ECO:0000259" key="10">
    <source>
        <dbReference type="Pfam" id="PF03900"/>
    </source>
</evidence>
<comment type="pathway">
    <text evidence="2">Porphyrin-containing compound metabolism; protoporphyrin-IX biosynthesis; coproporphyrinogen-III from 5-aminolevulinate: step 2/4.</text>
</comment>
<evidence type="ECO:0000256" key="6">
    <source>
        <dbReference type="ARBA" id="ARBA00023244"/>
    </source>
</evidence>
<evidence type="ECO:0000256" key="1">
    <source>
        <dbReference type="ARBA" id="ARBA00002869"/>
    </source>
</evidence>
<comment type="subunit">
    <text evidence="4 8">Monomer.</text>
</comment>
<dbReference type="GO" id="GO:0004418">
    <property type="term" value="F:hydroxymethylbilane synthase activity"/>
    <property type="evidence" value="ECO:0007669"/>
    <property type="project" value="UniProtKB-UniRule"/>
</dbReference>
<dbReference type="AlphaFoldDB" id="A0A132N9H9"/>
<feature type="domain" description="Porphobilinogen deaminase C-terminal" evidence="10">
    <location>
        <begin position="224"/>
        <end position="289"/>
    </location>
</feature>
<comment type="catalytic activity">
    <reaction evidence="7 8">
        <text>4 porphobilinogen + H2O = hydroxymethylbilane + 4 NH4(+)</text>
        <dbReference type="Rhea" id="RHEA:13185"/>
        <dbReference type="ChEBI" id="CHEBI:15377"/>
        <dbReference type="ChEBI" id="CHEBI:28938"/>
        <dbReference type="ChEBI" id="CHEBI:57845"/>
        <dbReference type="ChEBI" id="CHEBI:58126"/>
        <dbReference type="EC" id="2.5.1.61"/>
    </reaction>
</comment>
<feature type="domain" description="Porphobilinogen deaminase N-terminal" evidence="9">
    <location>
        <begin position="4"/>
        <end position="209"/>
    </location>
</feature>
<evidence type="ECO:0000313" key="13">
    <source>
        <dbReference type="Proteomes" id="UP000243024"/>
    </source>
</evidence>
<dbReference type="OrthoDB" id="9810298at2"/>
<evidence type="ECO:0000256" key="5">
    <source>
        <dbReference type="ARBA" id="ARBA00022679"/>
    </source>
</evidence>
<dbReference type="Proteomes" id="UP000748108">
    <property type="component" value="Unassembled WGS sequence"/>
</dbReference>
<dbReference type="EMBL" id="JAHHQF010000070">
    <property type="protein sequence ID" value="MBT9282901.1"/>
    <property type="molecule type" value="Genomic_DNA"/>
</dbReference>
<comment type="caution">
    <text evidence="12">The sequence shown here is derived from an EMBL/GenBank/DDBJ whole genome shotgun (WGS) entry which is preliminary data.</text>
</comment>
<dbReference type="Gene3D" id="3.40.190.10">
    <property type="entry name" value="Periplasmic binding protein-like II"/>
    <property type="match status" value="2"/>
</dbReference>
<dbReference type="InterPro" id="IPR022418">
    <property type="entry name" value="Porphobilinogen_deaminase_C"/>
</dbReference>
<dbReference type="HAMAP" id="MF_00260">
    <property type="entry name" value="Porphobil_deam"/>
    <property type="match status" value="1"/>
</dbReference>
<evidence type="ECO:0000259" key="9">
    <source>
        <dbReference type="Pfam" id="PF01379"/>
    </source>
</evidence>
<evidence type="ECO:0000256" key="7">
    <source>
        <dbReference type="ARBA" id="ARBA00048169"/>
    </source>
</evidence>
<proteinExistence type="inferred from homology"/>
<dbReference type="STRING" id="1484.SA87_04435"/>
<evidence type="ECO:0000256" key="3">
    <source>
        <dbReference type="ARBA" id="ARBA00005638"/>
    </source>
</evidence>
<keyword evidence="13" id="KW-1185">Reference proteome</keyword>
<feature type="modified residue" description="S-(dipyrrolylmethanemethyl)cysteine" evidence="8">
    <location>
        <position position="239"/>
    </location>
</feature>
<protein>
    <recommendedName>
        <fullName evidence="8">Porphobilinogen deaminase</fullName>
        <shortName evidence="8">PBG</shortName>
        <ecNumber evidence="8">2.5.1.61</ecNumber>
    </recommendedName>
    <alternativeName>
        <fullName evidence="8">Hydroxymethylbilane synthase</fullName>
        <shortName evidence="8">HMBS</shortName>
    </alternativeName>
    <alternativeName>
        <fullName evidence="8">Pre-uroporphyrinogen synthase</fullName>
    </alternativeName>
</protein>
<dbReference type="GO" id="GO:0005737">
    <property type="term" value="C:cytoplasm"/>
    <property type="evidence" value="ECO:0007669"/>
    <property type="project" value="UniProtKB-UniRule"/>
</dbReference>
<dbReference type="PANTHER" id="PTHR11557:SF0">
    <property type="entry name" value="PORPHOBILINOGEN DEAMINASE"/>
    <property type="match status" value="1"/>
</dbReference>
<gene>
    <name evidence="8 11" type="primary">hemC</name>
    <name evidence="11" type="ORF">KM312_09720</name>
    <name evidence="12" type="ORF">SA87_04435</name>
</gene>
<reference evidence="12 13" key="1">
    <citation type="submission" date="2015-09" db="EMBL/GenBank/DDBJ databases">
        <title>Draft genome sequence of Hydrogenibacillus schlegelii DSM 2000.</title>
        <authorList>
            <person name="Hemp J."/>
        </authorList>
    </citation>
    <scope>NUCLEOTIDE SEQUENCE [LARGE SCALE GENOMIC DNA]</scope>
    <source>
        <strain evidence="12 13">MA 48</strain>
    </source>
</reference>
<dbReference type="InterPro" id="IPR000860">
    <property type="entry name" value="HemC"/>
</dbReference>